<accession>A0A016V6C0</accession>
<sequence length="73" mass="8414">MKTYAFNNICLQYFSVLPFGTTCLKNFIVSRREKAKKVYLGNPNKSAITISVTLERPHKTHEPTEPFQKVKIP</sequence>
<protein>
    <submittedName>
        <fullName evidence="1">Uncharacterized protein</fullName>
    </submittedName>
</protein>
<organism evidence="1 2">
    <name type="scientific">Ancylostoma ceylanicum</name>
    <dbReference type="NCBI Taxonomy" id="53326"/>
    <lineage>
        <taxon>Eukaryota</taxon>
        <taxon>Metazoa</taxon>
        <taxon>Ecdysozoa</taxon>
        <taxon>Nematoda</taxon>
        <taxon>Chromadorea</taxon>
        <taxon>Rhabditida</taxon>
        <taxon>Rhabditina</taxon>
        <taxon>Rhabditomorpha</taxon>
        <taxon>Strongyloidea</taxon>
        <taxon>Ancylostomatidae</taxon>
        <taxon>Ancylostomatinae</taxon>
        <taxon>Ancylostoma</taxon>
    </lineage>
</organism>
<comment type="caution">
    <text evidence="1">The sequence shown here is derived from an EMBL/GenBank/DDBJ whole genome shotgun (WGS) entry which is preliminary data.</text>
</comment>
<evidence type="ECO:0000313" key="2">
    <source>
        <dbReference type="Proteomes" id="UP000024635"/>
    </source>
</evidence>
<dbReference type="EMBL" id="JARK01001351">
    <property type="protein sequence ID" value="EYC23209.1"/>
    <property type="molecule type" value="Genomic_DNA"/>
</dbReference>
<gene>
    <name evidence="1" type="primary">Acey_s0015.g2522</name>
    <name evidence="1" type="ORF">Y032_0015g2522</name>
</gene>
<reference evidence="2" key="1">
    <citation type="journal article" date="2015" name="Nat. Genet.">
        <title>The genome and transcriptome of the zoonotic hookworm Ancylostoma ceylanicum identify infection-specific gene families.</title>
        <authorList>
            <person name="Schwarz E.M."/>
            <person name="Hu Y."/>
            <person name="Antoshechkin I."/>
            <person name="Miller M.M."/>
            <person name="Sternberg P.W."/>
            <person name="Aroian R.V."/>
        </authorList>
    </citation>
    <scope>NUCLEOTIDE SEQUENCE</scope>
    <source>
        <strain evidence="2">HY135</strain>
    </source>
</reference>
<keyword evidence="2" id="KW-1185">Reference proteome</keyword>
<dbReference type="Proteomes" id="UP000024635">
    <property type="component" value="Unassembled WGS sequence"/>
</dbReference>
<dbReference type="AlphaFoldDB" id="A0A016V6C0"/>
<name>A0A016V6C0_9BILA</name>
<evidence type="ECO:0000313" key="1">
    <source>
        <dbReference type="EMBL" id="EYC23209.1"/>
    </source>
</evidence>
<proteinExistence type="predicted"/>